<dbReference type="InterPro" id="IPR011051">
    <property type="entry name" value="RmlC_Cupin_sf"/>
</dbReference>
<dbReference type="UniPathway" id="UPA00109">
    <property type="reaction ID" value="UER00181"/>
</dbReference>
<reference evidence="8 9" key="1">
    <citation type="submission" date="2020-04" db="EMBL/GenBank/DDBJ databases">
        <authorList>
            <person name="Hitch T.C.A."/>
            <person name="Wylensek D."/>
            <person name="Clavel T."/>
        </authorList>
    </citation>
    <scope>NUCLEOTIDE SEQUENCE [LARGE SCALE GENOMIC DNA]</scope>
    <source>
        <strain evidence="8 9">BSM-383-APC-22F</strain>
    </source>
</reference>
<gene>
    <name evidence="8" type="ORF">HF861_07895</name>
</gene>
<evidence type="ECO:0000313" key="9">
    <source>
        <dbReference type="Proteomes" id="UP000540014"/>
    </source>
</evidence>
<evidence type="ECO:0000259" key="7">
    <source>
        <dbReference type="Pfam" id="PF06560"/>
    </source>
</evidence>
<evidence type="ECO:0000256" key="1">
    <source>
        <dbReference type="ARBA" id="ARBA00004926"/>
    </source>
</evidence>
<dbReference type="GO" id="GO:0006094">
    <property type="term" value="P:gluconeogenesis"/>
    <property type="evidence" value="ECO:0007669"/>
    <property type="project" value="UniProtKB-KW"/>
</dbReference>
<comment type="similarity">
    <text evidence="2">Belongs to the archaeal-type GPI family.</text>
</comment>
<dbReference type="RefSeq" id="WP_168965762.1">
    <property type="nucleotide sequence ID" value="NZ_JABAFR010000018.1"/>
</dbReference>
<name>A0A7X9NI98_9FIRM</name>
<dbReference type="Pfam" id="PF06560">
    <property type="entry name" value="GPI"/>
    <property type="match status" value="1"/>
</dbReference>
<dbReference type="Gene3D" id="2.60.120.10">
    <property type="entry name" value="Jelly Rolls"/>
    <property type="match status" value="1"/>
</dbReference>
<proteinExistence type="inferred from homology"/>
<dbReference type="Proteomes" id="UP000540014">
    <property type="component" value="Unassembled WGS sequence"/>
</dbReference>
<dbReference type="AlphaFoldDB" id="A0A7X9NI98"/>
<evidence type="ECO:0000256" key="5">
    <source>
        <dbReference type="ARBA" id="ARBA00023152"/>
    </source>
</evidence>
<dbReference type="SUPFAM" id="SSF51182">
    <property type="entry name" value="RmlC-like cupins"/>
    <property type="match status" value="1"/>
</dbReference>
<dbReference type="EMBL" id="JABAFR010000018">
    <property type="protein sequence ID" value="NME44803.1"/>
    <property type="molecule type" value="Genomic_DNA"/>
</dbReference>
<feature type="domain" description="Glucose-6-phosphate isomerase prokaryote" evidence="7">
    <location>
        <begin position="48"/>
        <end position="205"/>
    </location>
</feature>
<comment type="caution">
    <text evidence="8">The sequence shown here is derived from an EMBL/GenBank/DDBJ whole genome shotgun (WGS) entry which is preliminary data.</text>
</comment>
<organism evidence="8 9">
    <name type="scientific">Faecalicoccus pleomorphus</name>
    <dbReference type="NCBI Taxonomy" id="1323"/>
    <lineage>
        <taxon>Bacteria</taxon>
        <taxon>Bacillati</taxon>
        <taxon>Bacillota</taxon>
        <taxon>Erysipelotrichia</taxon>
        <taxon>Erysipelotrichales</taxon>
        <taxon>Erysipelotrichaceae</taxon>
        <taxon>Faecalicoccus</taxon>
    </lineage>
</organism>
<protein>
    <recommendedName>
        <fullName evidence="3">glucose-6-phosphate isomerase</fullName>
        <ecNumber evidence="3">5.3.1.9</ecNumber>
    </recommendedName>
</protein>
<keyword evidence="5" id="KW-0324">Glycolysis</keyword>
<evidence type="ECO:0000256" key="4">
    <source>
        <dbReference type="ARBA" id="ARBA00022432"/>
    </source>
</evidence>
<dbReference type="CDD" id="cd02218">
    <property type="entry name" value="cupin_PGI"/>
    <property type="match status" value="1"/>
</dbReference>
<evidence type="ECO:0000256" key="6">
    <source>
        <dbReference type="ARBA" id="ARBA00029321"/>
    </source>
</evidence>
<dbReference type="GO" id="GO:0006096">
    <property type="term" value="P:glycolytic process"/>
    <property type="evidence" value="ECO:0007669"/>
    <property type="project" value="UniProtKB-UniPathway"/>
</dbReference>
<dbReference type="InterPro" id="IPR014710">
    <property type="entry name" value="RmlC-like_jellyroll"/>
</dbReference>
<accession>A0A7X9NI98</accession>
<dbReference type="GO" id="GO:0004347">
    <property type="term" value="F:glucose-6-phosphate isomerase activity"/>
    <property type="evidence" value="ECO:0007669"/>
    <property type="project" value="UniProtKB-EC"/>
</dbReference>
<evidence type="ECO:0000256" key="2">
    <source>
        <dbReference type="ARBA" id="ARBA00006542"/>
    </source>
</evidence>
<comment type="pathway">
    <text evidence="1">Carbohydrate degradation; glycolysis; D-glyceraldehyde 3-phosphate and glycerone phosphate from D-glucose: step 2/4.</text>
</comment>
<evidence type="ECO:0000313" key="8">
    <source>
        <dbReference type="EMBL" id="NME44803.1"/>
    </source>
</evidence>
<dbReference type="GO" id="GO:0005737">
    <property type="term" value="C:cytoplasm"/>
    <property type="evidence" value="ECO:0007669"/>
    <property type="project" value="InterPro"/>
</dbReference>
<keyword evidence="4" id="KW-0312">Gluconeogenesis</keyword>
<sequence>MINTGFDIKPNLETLEFEYGAGVFGPKTEKRKLDDIRKSLSDPNVKGPEIVYSVAMDVGKEKDKEDLIKRNLLYGAMIFCKGKVGNEPVRSQGHIHATSPSCNASTPEVYEIWKGEAYIYMQETAKDTPGRCFAVHAKEGDVVIVPPNWAHATINAKVDEEMLFGAWCVRDYGFDYKDVRAHGGLTFYPIIKDEKICFVHNDKYNPCNIEIIEAREYKEFSIQKGIPIYTQYENNPDKFKFVTNPQDYKSIWEGYRP</sequence>
<dbReference type="InterPro" id="IPR010551">
    <property type="entry name" value="G6P_isomerase_prok"/>
</dbReference>
<keyword evidence="8" id="KW-0413">Isomerase</keyword>
<evidence type="ECO:0000256" key="3">
    <source>
        <dbReference type="ARBA" id="ARBA00011952"/>
    </source>
</evidence>
<comment type="catalytic activity">
    <reaction evidence="6">
        <text>alpha-D-glucose 6-phosphate = beta-D-fructose 6-phosphate</text>
        <dbReference type="Rhea" id="RHEA:11816"/>
        <dbReference type="ChEBI" id="CHEBI:57634"/>
        <dbReference type="ChEBI" id="CHEBI:58225"/>
        <dbReference type="EC" id="5.3.1.9"/>
    </reaction>
</comment>
<dbReference type="EC" id="5.3.1.9" evidence="3"/>